<dbReference type="Proteomes" id="UP000004277">
    <property type="component" value="Unassembled WGS sequence"/>
</dbReference>
<gene>
    <name evidence="1" type="ORF">MW7_000435</name>
</gene>
<accession>A0ACD3SUR4</accession>
<evidence type="ECO:0000313" key="1">
    <source>
        <dbReference type="EMBL" id="TMS59851.1"/>
    </source>
</evidence>
<organism evidence="1 2">
    <name type="scientific">Imbroritus primus</name>
    <dbReference type="NCBI Taxonomy" id="3058603"/>
    <lineage>
        <taxon>Bacteria</taxon>
        <taxon>Pseudomonadati</taxon>
        <taxon>Pseudomonadota</taxon>
        <taxon>Betaproteobacteria</taxon>
        <taxon>Burkholderiales</taxon>
        <taxon>Burkholderiaceae</taxon>
        <taxon>Imbroritus</taxon>
    </lineage>
</organism>
<keyword evidence="2" id="KW-1185">Reference proteome</keyword>
<evidence type="ECO:0000313" key="2">
    <source>
        <dbReference type="Proteomes" id="UP000004277"/>
    </source>
</evidence>
<protein>
    <submittedName>
        <fullName evidence="1">Uncharacterized protein</fullName>
    </submittedName>
</protein>
<name>A0ACD3SUR4_9BURK</name>
<dbReference type="EMBL" id="AKCV02000002">
    <property type="protein sequence ID" value="TMS59851.1"/>
    <property type="molecule type" value="Genomic_DNA"/>
</dbReference>
<proteinExistence type="predicted"/>
<sequence length="735" mass="82560">MIKTYKNIPSLHRFVEVAPVEAIRKLLTEHGNGQNAQAFASVEWPDGPALNGVNKDFRFEVLDICVGLDVKVSAPLDGHARRIITLSEGKGVEAIQSVRDNLYLHDDDQQSAVTEYDAQQDHFGRATVIYLRAPALFDDAEKYFYAEHHRNYGKLYEAFDLDCDDVSGFEWTEEKRVRLETVLQERLGTNGRCLVQYLPFDQKQANGDVVPVHLFLIRHAGEMNSIQQVCEDLSTAPIYYRPPVEATLLFQPDKKSVEVFSEQESSRFLIASSFAETGVNTDLSGRPVSMRQYNLRRFYRSLSLPQEPVADLDLIDVRVVEAEARPQNFKRRVSLKVDKNDDIDEAAKDTLGDNHIFKSASLISRVVINVRFMKENKEINLPITLSTPNRCNLGSRRDPNERELGFGVLERYGIMKRVVPLSASEEANLFDTLLKLYEAEDREVRRSVLEQWGADIEMLRAGGFLKPMGRATDVTRLRDDGTTMHLSVWAKGAILVADDPVTHQTIEIDPVELERFEVMRGWVAERVVKGLRGAMQIGQRIKADAAVTKLGALVVGDEDVAVFLARRLNRLDTLAEADAYLRGERQVGYGIVLTATEFSPQYLGANVVVWLGDVLGTNAGEIAIDKDRLIRALSDGKQRALAATTVDLIIHNDLINQESATLIIPGKAPWPLLGKQVTILDRLVKAHKSNNPVLQNKALFEGMSYNHPAQAFQGETWKSYLGHPPNKTRGWTLFV</sequence>
<comment type="caution">
    <text evidence="1">The sequence shown here is derived from an EMBL/GenBank/DDBJ whole genome shotgun (WGS) entry which is preliminary data.</text>
</comment>
<reference evidence="1" key="1">
    <citation type="submission" date="2019-05" db="EMBL/GenBank/DDBJ databases">
        <title>Revised genome assembly of Burkholderiaceae (previously Ralstonia) sp. PBA.</title>
        <authorList>
            <person name="Gan H.M."/>
        </authorList>
    </citation>
    <scope>NUCLEOTIDE SEQUENCE</scope>
    <source>
        <strain evidence="1">PBA</strain>
    </source>
</reference>